<feature type="transmembrane region" description="Helical" evidence="8">
    <location>
        <begin position="407"/>
        <end position="428"/>
    </location>
</feature>
<dbReference type="HOGENOM" id="CLU_001265_11_5_1"/>
<feature type="transmembrane region" description="Helical" evidence="8">
    <location>
        <begin position="227"/>
        <end position="245"/>
    </location>
</feature>
<dbReference type="PANTHER" id="PTHR48022">
    <property type="entry name" value="PLASTIDIC GLUCOSE TRANSPORTER 4"/>
    <property type="match status" value="1"/>
</dbReference>
<dbReference type="InterPro" id="IPR005828">
    <property type="entry name" value="MFS_sugar_transport-like"/>
</dbReference>
<comment type="subcellular location">
    <subcellularLocation>
        <location evidence="1">Membrane</location>
        <topology evidence="1">Multi-pass membrane protein</topology>
    </subcellularLocation>
</comment>
<dbReference type="Proteomes" id="UP000039046">
    <property type="component" value="Unassembled WGS sequence"/>
</dbReference>
<feature type="domain" description="Major facilitator superfamily (MFS) profile" evidence="9">
    <location>
        <begin position="56"/>
        <end position="504"/>
    </location>
</feature>
<protein>
    <recommendedName>
        <fullName evidence="9">Major facilitator superfamily (MFS) profile domain-containing protein</fullName>
    </recommendedName>
</protein>
<dbReference type="OrthoDB" id="6612291at2759"/>
<evidence type="ECO:0000256" key="2">
    <source>
        <dbReference type="ARBA" id="ARBA00010992"/>
    </source>
</evidence>
<dbReference type="AlphaFoldDB" id="A0A0A1T9G1"/>
<dbReference type="FunFam" id="1.20.1250.20:FF:000078">
    <property type="entry name" value="MFS maltose transporter, putative"/>
    <property type="match status" value="1"/>
</dbReference>
<evidence type="ECO:0000313" key="11">
    <source>
        <dbReference type="Proteomes" id="UP000039046"/>
    </source>
</evidence>
<feature type="transmembrane region" description="Helical" evidence="8">
    <location>
        <begin position="137"/>
        <end position="160"/>
    </location>
</feature>
<proteinExistence type="inferred from homology"/>
<keyword evidence="11" id="KW-1185">Reference proteome</keyword>
<keyword evidence="5 8" id="KW-1133">Transmembrane helix</keyword>
<dbReference type="PROSITE" id="PS50850">
    <property type="entry name" value="MFS"/>
    <property type="match status" value="1"/>
</dbReference>
<evidence type="ECO:0000313" key="10">
    <source>
        <dbReference type="EMBL" id="CEJ91444.1"/>
    </source>
</evidence>
<dbReference type="GO" id="GO:0016020">
    <property type="term" value="C:membrane"/>
    <property type="evidence" value="ECO:0007669"/>
    <property type="project" value="UniProtKB-SubCell"/>
</dbReference>
<feature type="transmembrane region" description="Helical" evidence="8">
    <location>
        <begin position="449"/>
        <end position="470"/>
    </location>
</feature>
<dbReference type="Pfam" id="PF00083">
    <property type="entry name" value="Sugar_tr"/>
    <property type="match status" value="1"/>
</dbReference>
<dbReference type="NCBIfam" id="TIGR00879">
    <property type="entry name" value="SP"/>
    <property type="match status" value="1"/>
</dbReference>
<evidence type="ECO:0000256" key="3">
    <source>
        <dbReference type="ARBA" id="ARBA00022448"/>
    </source>
</evidence>
<gene>
    <name evidence="10" type="ORF">VHEMI07154</name>
</gene>
<sequence>MEKQNRDARSAGAAAKEAVVTEARDPGVSMVGDVVDSERDMSLRDAFRLWPKAILFAFIISLTIIMEGYDTALMSNFFAYPSFVARYGDEVDDKGNPLVSARWQTIVINGAYVGSIIGVFLNGFITDWLGYRKTMIVTMLFMIGANFIPFFSTSLPMFLAGELIQGLPWGIFSTLGVSYAADICPIQLRGYMTSWVNICWVIGQLIAVGILNAFIKHPGEWSYRIPFAVQWVWPVPIIIVSLFAPESPWWLMRRRQHAEARVAVAKLLTPRSDIDFDLDNHMEIMRLTMRFEQKATSGPTSSYLDCFRGANLRRTEISSMAWLTPAFCGAPFMGYGIQYMIQAGLNPSDSFSLSLGQTGISLAGCLIAWWIMTVAGRRTMYLAGLSTMTLILVTIGFLGIAPATNHAASWAVGGLILLIVFVFQLTVGPSCYTVVAEAPSAQLRIKTVAVARVAYSAGGFVISALMPQMIGHNAWNWGAKGGFFWAGVSFLFLVWTWFRLPETKGLTTSDINLLFEHKVPTRGFTREAADYLRPKLQDDASSTETVDLTSRLASV</sequence>
<dbReference type="PANTHER" id="PTHR48022:SF5">
    <property type="entry name" value="ALPHA-GLUCOSIDES PERMEASE MPH2-RELATED"/>
    <property type="match status" value="1"/>
</dbReference>
<reference evidence="10 11" key="1">
    <citation type="journal article" date="2015" name="Genome Announc.">
        <title>Draft Genome Sequence and Gene Annotation of the Entomopathogenic Fungus Verticillium hemipterigenum.</title>
        <authorList>
            <person name="Horn F."/>
            <person name="Habel A."/>
            <person name="Scharf D.H."/>
            <person name="Dworschak J."/>
            <person name="Brakhage A.A."/>
            <person name="Guthke R."/>
            <person name="Hertweck C."/>
            <person name="Linde J."/>
        </authorList>
    </citation>
    <scope>NUCLEOTIDE SEQUENCE [LARGE SCALE GENOMIC DNA]</scope>
</reference>
<accession>A0A0A1T9G1</accession>
<feature type="transmembrane region" description="Helical" evidence="8">
    <location>
        <begin position="320"/>
        <end position="341"/>
    </location>
</feature>
<dbReference type="SUPFAM" id="SSF103473">
    <property type="entry name" value="MFS general substrate transporter"/>
    <property type="match status" value="1"/>
</dbReference>
<evidence type="ECO:0000256" key="4">
    <source>
        <dbReference type="ARBA" id="ARBA00022692"/>
    </source>
</evidence>
<keyword evidence="4 8" id="KW-0812">Transmembrane</keyword>
<organism evidence="10 11">
    <name type="scientific">[Torrubiella] hemipterigena</name>
    <dbReference type="NCBI Taxonomy" id="1531966"/>
    <lineage>
        <taxon>Eukaryota</taxon>
        <taxon>Fungi</taxon>
        <taxon>Dikarya</taxon>
        <taxon>Ascomycota</taxon>
        <taxon>Pezizomycotina</taxon>
        <taxon>Sordariomycetes</taxon>
        <taxon>Hypocreomycetidae</taxon>
        <taxon>Hypocreales</taxon>
        <taxon>Clavicipitaceae</taxon>
        <taxon>Clavicipitaceae incertae sedis</taxon>
        <taxon>'Torrubiella' clade</taxon>
    </lineage>
</organism>
<dbReference type="InterPro" id="IPR050360">
    <property type="entry name" value="MFS_Sugar_Transporters"/>
</dbReference>
<feature type="transmembrane region" description="Helical" evidence="8">
    <location>
        <begin position="353"/>
        <end position="372"/>
    </location>
</feature>
<keyword evidence="3 7" id="KW-0813">Transport</keyword>
<evidence type="ECO:0000256" key="5">
    <source>
        <dbReference type="ARBA" id="ARBA00022989"/>
    </source>
</evidence>
<dbReference type="InterPro" id="IPR003663">
    <property type="entry name" value="Sugar/inositol_transpt"/>
</dbReference>
<dbReference type="GO" id="GO:0005351">
    <property type="term" value="F:carbohydrate:proton symporter activity"/>
    <property type="evidence" value="ECO:0007669"/>
    <property type="project" value="TreeGrafter"/>
</dbReference>
<dbReference type="EMBL" id="CDHN01000003">
    <property type="protein sequence ID" value="CEJ91444.1"/>
    <property type="molecule type" value="Genomic_DNA"/>
</dbReference>
<feature type="transmembrane region" description="Helical" evidence="8">
    <location>
        <begin position="379"/>
        <end position="401"/>
    </location>
</feature>
<feature type="transmembrane region" description="Helical" evidence="8">
    <location>
        <begin position="49"/>
        <end position="69"/>
    </location>
</feature>
<evidence type="ECO:0000256" key="1">
    <source>
        <dbReference type="ARBA" id="ARBA00004141"/>
    </source>
</evidence>
<name>A0A0A1T9G1_9HYPO</name>
<dbReference type="InterPro" id="IPR036259">
    <property type="entry name" value="MFS_trans_sf"/>
</dbReference>
<feature type="transmembrane region" description="Helical" evidence="8">
    <location>
        <begin position="195"/>
        <end position="215"/>
    </location>
</feature>
<evidence type="ECO:0000256" key="6">
    <source>
        <dbReference type="ARBA" id="ARBA00023136"/>
    </source>
</evidence>
<dbReference type="Gene3D" id="1.20.1250.20">
    <property type="entry name" value="MFS general substrate transporter like domains"/>
    <property type="match status" value="1"/>
</dbReference>
<evidence type="ECO:0000256" key="7">
    <source>
        <dbReference type="RuleBase" id="RU003346"/>
    </source>
</evidence>
<feature type="transmembrane region" description="Helical" evidence="8">
    <location>
        <begin position="166"/>
        <end position="183"/>
    </location>
</feature>
<keyword evidence="6 8" id="KW-0472">Membrane</keyword>
<evidence type="ECO:0000256" key="8">
    <source>
        <dbReference type="SAM" id="Phobius"/>
    </source>
</evidence>
<feature type="transmembrane region" description="Helical" evidence="8">
    <location>
        <begin position="482"/>
        <end position="500"/>
    </location>
</feature>
<feature type="transmembrane region" description="Helical" evidence="8">
    <location>
        <begin position="106"/>
        <end position="125"/>
    </location>
</feature>
<evidence type="ECO:0000259" key="9">
    <source>
        <dbReference type="PROSITE" id="PS50850"/>
    </source>
</evidence>
<dbReference type="InterPro" id="IPR020846">
    <property type="entry name" value="MFS_dom"/>
</dbReference>
<comment type="similarity">
    <text evidence="2 7">Belongs to the major facilitator superfamily. Sugar transporter (TC 2.A.1.1) family.</text>
</comment>